<evidence type="ECO:0000313" key="2">
    <source>
        <dbReference type="Proteomes" id="UP000005143"/>
    </source>
</evidence>
<accession>H0E1S7</accession>
<reference evidence="1 2" key="1">
    <citation type="journal article" date="2013" name="Biodegradation">
        <title>Quantitative proteomic analysis of ibuprofen-degrading Patulibacter sp. strain I11.</title>
        <authorList>
            <person name="Almeida B."/>
            <person name="Kjeldal H."/>
            <person name="Lolas I."/>
            <person name="Knudsen A.D."/>
            <person name="Carvalho G."/>
            <person name="Nielsen K.L."/>
            <person name="Barreto Crespo M.T."/>
            <person name="Stensballe A."/>
            <person name="Nielsen J.L."/>
        </authorList>
    </citation>
    <scope>NUCLEOTIDE SEQUENCE [LARGE SCALE GENOMIC DNA]</scope>
    <source>
        <strain evidence="1 2">I11</strain>
    </source>
</reference>
<organism evidence="1 2">
    <name type="scientific">Patulibacter medicamentivorans</name>
    <dbReference type="NCBI Taxonomy" id="1097667"/>
    <lineage>
        <taxon>Bacteria</taxon>
        <taxon>Bacillati</taxon>
        <taxon>Actinomycetota</taxon>
        <taxon>Thermoleophilia</taxon>
        <taxon>Solirubrobacterales</taxon>
        <taxon>Patulibacteraceae</taxon>
        <taxon>Patulibacter</taxon>
    </lineage>
</organism>
<dbReference type="PATRIC" id="fig|1097667.3.peg.736"/>
<dbReference type="PROSITE" id="PS51274">
    <property type="entry name" value="GATASE_COBBQ"/>
    <property type="match status" value="1"/>
</dbReference>
<proteinExistence type="predicted"/>
<protein>
    <submittedName>
        <fullName evidence="1">Cobyrinic acid ac-diamide synthase</fullName>
    </submittedName>
</protein>
<comment type="caution">
    <text evidence="1">The sequence shown here is derived from an EMBL/GenBank/DDBJ whole genome shotgun (WGS) entry which is preliminary data.</text>
</comment>
<dbReference type="Proteomes" id="UP000005143">
    <property type="component" value="Unassembled WGS sequence"/>
</dbReference>
<sequence>MVAVAGGPALLEPSRALRDALTAVGAAVAPVDLVSDHALPAGTGALILGDGAPVAHAAALGANASLRDAVVALHRAGAPIVAEGAGVAYLATSLDGHPMCDLLPAVAGPGPGGVPGPVELMAATDGPLHAIGEKRVGQPSAAVALDVGAGEAPAWTIGRRHEGWAAPGLHASLVVVPWNAARASRFVAAASGSPR</sequence>
<dbReference type="SUPFAM" id="SSF52317">
    <property type="entry name" value="Class I glutamine amidotransferase-like"/>
    <property type="match status" value="1"/>
</dbReference>
<evidence type="ECO:0000313" key="1">
    <source>
        <dbReference type="EMBL" id="EHN12378.1"/>
    </source>
</evidence>
<dbReference type="InterPro" id="IPR029062">
    <property type="entry name" value="Class_I_gatase-like"/>
</dbReference>
<gene>
    <name evidence="1" type="ORF">PAI11_07390</name>
</gene>
<keyword evidence="2" id="KW-1185">Reference proteome</keyword>
<dbReference type="EMBL" id="AGUD01000030">
    <property type="protein sequence ID" value="EHN12378.1"/>
    <property type="molecule type" value="Genomic_DNA"/>
</dbReference>
<name>H0E1S7_9ACTN</name>
<dbReference type="AlphaFoldDB" id="H0E1S7"/>